<dbReference type="PANTHER" id="PTHR32347:SF29">
    <property type="entry name" value="UPF0194 MEMBRANE PROTEIN YBHG"/>
    <property type="match status" value="1"/>
</dbReference>
<dbReference type="GO" id="GO:0030313">
    <property type="term" value="C:cell envelope"/>
    <property type="evidence" value="ECO:0007669"/>
    <property type="project" value="UniProtKB-SubCell"/>
</dbReference>
<dbReference type="PANTHER" id="PTHR32347">
    <property type="entry name" value="EFFLUX SYSTEM COMPONENT YKNX-RELATED"/>
    <property type="match status" value="1"/>
</dbReference>
<dbReference type="InterPro" id="IPR058637">
    <property type="entry name" value="YknX-like_C"/>
</dbReference>
<evidence type="ECO:0000313" key="6">
    <source>
        <dbReference type="Proteomes" id="UP000008332"/>
    </source>
</evidence>
<keyword evidence="2 3" id="KW-0175">Coiled coil</keyword>
<keyword evidence="6" id="KW-1185">Reference proteome</keyword>
<accession>Q21X37</accession>
<feature type="domain" description="YknX-like C-terminal permuted SH3-like" evidence="4">
    <location>
        <begin position="327"/>
        <end position="393"/>
    </location>
</feature>
<dbReference type="Pfam" id="PF25989">
    <property type="entry name" value="YknX_C"/>
    <property type="match status" value="1"/>
</dbReference>
<gene>
    <name evidence="5" type="ordered locus">Rfer_1940</name>
</gene>
<dbReference type="OrthoDB" id="9791520at2"/>
<comment type="subcellular location">
    <subcellularLocation>
        <location evidence="1">Cell envelope</location>
    </subcellularLocation>
</comment>
<reference evidence="6" key="1">
    <citation type="submission" date="2006-02" db="EMBL/GenBank/DDBJ databases">
        <title>Complete sequence of chromosome of Rhodoferax ferrireducens DSM 15236.</title>
        <authorList>
            <person name="Copeland A."/>
            <person name="Lucas S."/>
            <person name="Lapidus A."/>
            <person name="Barry K."/>
            <person name="Detter J.C."/>
            <person name="Glavina del Rio T."/>
            <person name="Hammon N."/>
            <person name="Israni S."/>
            <person name="Pitluck S."/>
            <person name="Brettin T."/>
            <person name="Bruce D."/>
            <person name="Han C."/>
            <person name="Tapia R."/>
            <person name="Gilna P."/>
            <person name="Kiss H."/>
            <person name="Schmutz J."/>
            <person name="Larimer F."/>
            <person name="Land M."/>
            <person name="Kyrpides N."/>
            <person name="Ivanova N."/>
            <person name="Richardson P."/>
        </authorList>
    </citation>
    <scope>NUCLEOTIDE SEQUENCE [LARGE SCALE GENOMIC DNA]</scope>
    <source>
        <strain evidence="6">ATCC BAA-621 / DSM 15236 / T118</strain>
    </source>
</reference>
<evidence type="ECO:0000313" key="5">
    <source>
        <dbReference type="EMBL" id="ABD69666.1"/>
    </source>
</evidence>
<evidence type="ECO:0000256" key="2">
    <source>
        <dbReference type="ARBA" id="ARBA00023054"/>
    </source>
</evidence>
<evidence type="ECO:0000259" key="4">
    <source>
        <dbReference type="Pfam" id="PF25989"/>
    </source>
</evidence>
<dbReference type="AlphaFoldDB" id="Q21X37"/>
<organism evidence="5 6">
    <name type="scientific">Albidiferax ferrireducens (strain ATCC BAA-621 / DSM 15236 / T118)</name>
    <name type="common">Rhodoferax ferrireducens</name>
    <dbReference type="NCBI Taxonomy" id="338969"/>
    <lineage>
        <taxon>Bacteria</taxon>
        <taxon>Pseudomonadati</taxon>
        <taxon>Pseudomonadota</taxon>
        <taxon>Betaproteobacteria</taxon>
        <taxon>Burkholderiales</taxon>
        <taxon>Comamonadaceae</taxon>
        <taxon>Rhodoferax</taxon>
    </lineage>
</organism>
<dbReference type="EMBL" id="CP000267">
    <property type="protein sequence ID" value="ABD69666.1"/>
    <property type="molecule type" value="Genomic_DNA"/>
</dbReference>
<evidence type="ECO:0000256" key="1">
    <source>
        <dbReference type="ARBA" id="ARBA00004196"/>
    </source>
</evidence>
<dbReference type="Gene3D" id="2.40.30.170">
    <property type="match status" value="1"/>
</dbReference>
<name>Q21X37_ALBFT</name>
<dbReference type="Gene3D" id="2.40.420.20">
    <property type="match status" value="1"/>
</dbReference>
<feature type="coiled-coil region" evidence="3">
    <location>
        <begin position="157"/>
        <end position="184"/>
    </location>
</feature>
<dbReference type="Proteomes" id="UP000008332">
    <property type="component" value="Chromosome"/>
</dbReference>
<dbReference type="eggNOG" id="COG0845">
    <property type="taxonomic scope" value="Bacteria"/>
</dbReference>
<dbReference type="HOGENOM" id="CLU_018816_14_5_4"/>
<dbReference type="RefSeq" id="WP_011464234.1">
    <property type="nucleotide sequence ID" value="NC_007908.1"/>
</dbReference>
<dbReference type="KEGG" id="rfr:Rfer_1940"/>
<dbReference type="Gene3D" id="1.10.287.470">
    <property type="entry name" value="Helix hairpin bin"/>
    <property type="match status" value="1"/>
</dbReference>
<protein>
    <submittedName>
        <fullName evidence="5">Secretion protein HlyD</fullName>
    </submittedName>
</protein>
<dbReference type="InterPro" id="IPR050465">
    <property type="entry name" value="UPF0194_transport"/>
</dbReference>
<evidence type="ECO:0000256" key="3">
    <source>
        <dbReference type="SAM" id="Coils"/>
    </source>
</evidence>
<dbReference type="STRING" id="338969.Rfer_1940"/>
<proteinExistence type="predicted"/>
<sequence length="395" mass="42846">MKRKVWIGIVGLLVLALLGWAFMPTPAEVEIAAVTQGRFERSVQEDGKTRLRDRYVVSAPLAGRVARILLKQGDTVMRDAPVATFWPVAPALLDERTRAEQSARIGAMQASVARAQANVGRAGAALDQAQAELKRSEALAQQGFVSPNQNETGRLAVRLREKELESARQEEAAARHELEQSRVALRQFSQITPGGRQRAYDVKAPVSGKVLKVQQQSEGIVMAGTPIMELGDPTQLEVVVDILTEDAAQIKPGTAVQLSNWGGPDVLTGQVRLIEPAAFTKVSALGVEEQRVNAIIDITSPPEKWQALGDGFKVDVRVLVQVVENAVMIPVSALFPVGARSGLFVLDKGHARLKEIEVAARNGALAWVKTGLTKDTQVIVYPDTKLKDGDRVKTR</sequence>